<dbReference type="InterPro" id="IPR029069">
    <property type="entry name" value="HotDog_dom_sf"/>
</dbReference>
<dbReference type="CDD" id="cd03442">
    <property type="entry name" value="BFIT_BACH"/>
    <property type="match status" value="2"/>
</dbReference>
<organism evidence="3 4">
    <name type="scientific">Acidianus brierleyi</name>
    <dbReference type="NCBI Taxonomy" id="41673"/>
    <lineage>
        <taxon>Archaea</taxon>
        <taxon>Thermoproteota</taxon>
        <taxon>Thermoprotei</taxon>
        <taxon>Sulfolobales</taxon>
        <taxon>Sulfolobaceae</taxon>
        <taxon>Acidianus</taxon>
    </lineage>
</organism>
<dbReference type="GO" id="GO:0052816">
    <property type="term" value="F:long-chain fatty acyl-CoA hydrolase activity"/>
    <property type="evidence" value="ECO:0007669"/>
    <property type="project" value="TreeGrafter"/>
</dbReference>
<keyword evidence="4" id="KW-1185">Reference proteome</keyword>
<dbReference type="OrthoDB" id="15030at2157"/>
<dbReference type="InterPro" id="IPR040170">
    <property type="entry name" value="Cytosol_ACT"/>
</dbReference>
<evidence type="ECO:0000313" key="3">
    <source>
        <dbReference type="EMBL" id="AWR94630.1"/>
    </source>
</evidence>
<evidence type="ECO:0000256" key="1">
    <source>
        <dbReference type="ARBA" id="ARBA00022801"/>
    </source>
</evidence>
<dbReference type="InterPro" id="IPR033120">
    <property type="entry name" value="HOTDOG_ACOT"/>
</dbReference>
<dbReference type="GO" id="GO:0006637">
    <property type="term" value="P:acyl-CoA metabolic process"/>
    <property type="evidence" value="ECO:0007669"/>
    <property type="project" value="TreeGrafter"/>
</dbReference>
<reference evidence="3 4" key="1">
    <citation type="submission" date="2018-05" db="EMBL/GenBank/DDBJ databases">
        <title>Complete Genome Sequences of Extremely Thermoacidophilic, Metal-Mobilizing Type-Strain Members of the Archaeal Family Sulfolobaceae: Acidianus brierleyi DSM-1651T, Acidianus sulfidivorans DSM-18786T, Metallosphaera hakonensis DSM-7519T, and Metallosphaera prunae DSM-10039T.</title>
        <authorList>
            <person name="Counts J.A."/>
            <person name="Kelly R.M."/>
        </authorList>
    </citation>
    <scope>NUCLEOTIDE SEQUENCE [LARGE SCALE GENOMIC DNA]</scope>
    <source>
        <strain evidence="3 4">DSM 1651</strain>
    </source>
</reference>
<keyword evidence="1" id="KW-0378">Hydrolase</keyword>
<gene>
    <name evidence="3" type="ORF">DFR85_08525</name>
</gene>
<dbReference type="Pfam" id="PF03061">
    <property type="entry name" value="4HBT"/>
    <property type="match status" value="2"/>
</dbReference>
<feature type="domain" description="HotDog ACOT-type" evidence="2">
    <location>
        <begin position="1"/>
        <end position="98"/>
    </location>
</feature>
<proteinExistence type="predicted"/>
<dbReference type="Proteomes" id="UP000248044">
    <property type="component" value="Chromosome"/>
</dbReference>
<feature type="domain" description="HotDog ACOT-type" evidence="2">
    <location>
        <begin position="137"/>
        <end position="256"/>
    </location>
</feature>
<dbReference type="InterPro" id="IPR006683">
    <property type="entry name" value="Thioestr_dom"/>
</dbReference>
<dbReference type="EMBL" id="CP029289">
    <property type="protein sequence ID" value="AWR94630.1"/>
    <property type="molecule type" value="Genomic_DNA"/>
</dbReference>
<dbReference type="PANTHER" id="PTHR11049">
    <property type="entry name" value="ACYL COENZYME A THIOESTER HYDROLASE"/>
    <property type="match status" value="1"/>
</dbReference>
<dbReference type="Gene3D" id="3.10.129.10">
    <property type="entry name" value="Hotdog Thioesterase"/>
    <property type="match status" value="2"/>
</dbReference>
<protein>
    <submittedName>
        <fullName evidence="3">Acyl-CoA thioesterase</fullName>
    </submittedName>
</protein>
<dbReference type="KEGG" id="abri:DFR85_08525"/>
<dbReference type="SUPFAM" id="SSF54637">
    <property type="entry name" value="Thioesterase/thiol ester dehydrase-isomerase"/>
    <property type="match status" value="2"/>
</dbReference>
<evidence type="ECO:0000259" key="2">
    <source>
        <dbReference type="PROSITE" id="PS51770"/>
    </source>
</evidence>
<dbReference type="AlphaFoldDB" id="A0A2U9IF75"/>
<dbReference type="GO" id="GO:0005829">
    <property type="term" value="C:cytosol"/>
    <property type="evidence" value="ECO:0007669"/>
    <property type="project" value="TreeGrafter"/>
</dbReference>
<dbReference type="PANTHER" id="PTHR11049:SF16">
    <property type="entry name" value="PROTEIN VDLD"/>
    <property type="match status" value="1"/>
</dbReference>
<dbReference type="PROSITE" id="PS51770">
    <property type="entry name" value="HOTDOG_ACOT"/>
    <property type="match status" value="2"/>
</dbReference>
<name>A0A2U9IF75_9CREN</name>
<evidence type="ECO:0000313" key="4">
    <source>
        <dbReference type="Proteomes" id="UP000248044"/>
    </source>
</evidence>
<accession>A0A2U9IF75</accession>
<sequence>MGRLHGGDMLRMLIDTGMLSSIKAAKGTSVLASLDNVVFKKPIYLGDIIKISAQVDYIGNSSMEVEMAASRGEEILVTSTAAYVKIDQNFRPIAVGDKIIPSNEQELKIFKNGEQRRKDRLSKIKKDVAQIDLSSKLSNRISNIFYVSPDMTYDGKVISAGRLLKLMDDLGGILGLRLINYKGYTSSADTVVTVSVSNMSFYSPIKLGDIVQINAGLTYVGKTSMEVLITVMKKSPSTDFEVVTTAFFNYVRVGSDGKPKEFPQYIPQNEYEKKFWDDALNRRRKNFS</sequence>